<evidence type="ECO:0000313" key="4">
    <source>
        <dbReference type="Proteomes" id="UP000295293"/>
    </source>
</evidence>
<dbReference type="AlphaFoldDB" id="A0A4R6YRV0"/>
<dbReference type="InterPro" id="IPR013538">
    <property type="entry name" value="ASHA1/2-like_C"/>
</dbReference>
<dbReference type="SUPFAM" id="SSF55961">
    <property type="entry name" value="Bet v1-like"/>
    <property type="match status" value="1"/>
</dbReference>
<dbReference type="Gene3D" id="3.30.530.20">
    <property type="match status" value="1"/>
</dbReference>
<reference evidence="3 4" key="1">
    <citation type="submission" date="2019-03" db="EMBL/GenBank/DDBJ databases">
        <title>Genomic Encyclopedia of Type Strains, Phase IV (KMG-IV): sequencing the most valuable type-strain genomes for metagenomic binning, comparative biology and taxonomic classification.</title>
        <authorList>
            <person name="Goeker M."/>
        </authorList>
    </citation>
    <scope>NUCLEOTIDE SEQUENCE [LARGE SCALE GENOMIC DNA]</scope>
    <source>
        <strain evidence="3 4">DSM 21667</strain>
    </source>
</reference>
<gene>
    <name evidence="3" type="ORF">DFR29_112123</name>
</gene>
<dbReference type="InterPro" id="IPR023393">
    <property type="entry name" value="START-like_dom_sf"/>
</dbReference>
<evidence type="ECO:0000313" key="3">
    <source>
        <dbReference type="EMBL" id="TDR40809.1"/>
    </source>
</evidence>
<dbReference type="Pfam" id="PF08327">
    <property type="entry name" value="AHSA1"/>
    <property type="match status" value="1"/>
</dbReference>
<name>A0A4R6YRV0_9GAMM</name>
<keyword evidence="4" id="KW-1185">Reference proteome</keyword>
<evidence type="ECO:0000256" key="1">
    <source>
        <dbReference type="ARBA" id="ARBA00006817"/>
    </source>
</evidence>
<sequence length="170" mass="18678">MQGSGTLTLTTPGPREVRMTRVFDAPRRLVFAALSQAELLKRWFSGPPGWNLAVCEIDARQGGKYRYVWHGSNGEVMGMGGTIEEFVAPEFMVSSEKFDQPWYEGSATSRIELSETGGRTTLTLTVQYDSEQIRDAVLKFPMAQGVEMGYDNLAAWMASAEGEAALAQLG</sequence>
<proteinExistence type="inferred from homology"/>
<dbReference type="OrthoDB" id="9805228at2"/>
<dbReference type="EMBL" id="SNZH01000012">
    <property type="protein sequence ID" value="TDR40809.1"/>
    <property type="molecule type" value="Genomic_DNA"/>
</dbReference>
<comment type="caution">
    <text evidence="3">The sequence shown here is derived from an EMBL/GenBank/DDBJ whole genome shotgun (WGS) entry which is preliminary data.</text>
</comment>
<protein>
    <submittedName>
        <fullName evidence="3">Uncharacterized protein YndB with AHSA1/START domain</fullName>
    </submittedName>
</protein>
<accession>A0A4R6YRV0</accession>
<dbReference type="RefSeq" id="WP_133820176.1">
    <property type="nucleotide sequence ID" value="NZ_SNZH01000012.1"/>
</dbReference>
<feature type="domain" description="Activator of Hsp90 ATPase homologue 1/2-like C-terminal" evidence="2">
    <location>
        <begin position="24"/>
        <end position="156"/>
    </location>
</feature>
<dbReference type="Proteomes" id="UP000295293">
    <property type="component" value="Unassembled WGS sequence"/>
</dbReference>
<organism evidence="3 4">
    <name type="scientific">Tahibacter aquaticus</name>
    <dbReference type="NCBI Taxonomy" id="520092"/>
    <lineage>
        <taxon>Bacteria</taxon>
        <taxon>Pseudomonadati</taxon>
        <taxon>Pseudomonadota</taxon>
        <taxon>Gammaproteobacteria</taxon>
        <taxon>Lysobacterales</taxon>
        <taxon>Rhodanobacteraceae</taxon>
        <taxon>Tahibacter</taxon>
    </lineage>
</organism>
<comment type="similarity">
    <text evidence="1">Belongs to the AHA1 family.</text>
</comment>
<evidence type="ECO:0000259" key="2">
    <source>
        <dbReference type="Pfam" id="PF08327"/>
    </source>
</evidence>